<keyword evidence="1" id="KW-0812">Transmembrane</keyword>
<dbReference type="EMBL" id="AMFJ01036034">
    <property type="protein sequence ID" value="EKD25539.1"/>
    <property type="molecule type" value="Genomic_DNA"/>
</dbReference>
<organism evidence="2">
    <name type="scientific">uncultured bacterium</name>
    <name type="common">gcode 4</name>
    <dbReference type="NCBI Taxonomy" id="1234023"/>
    <lineage>
        <taxon>Bacteria</taxon>
        <taxon>environmental samples</taxon>
    </lineage>
</organism>
<keyword evidence="1" id="KW-0472">Membrane</keyword>
<feature type="transmembrane region" description="Helical" evidence="1">
    <location>
        <begin position="6"/>
        <end position="29"/>
    </location>
</feature>
<gene>
    <name evidence="2" type="ORF">ACD_80C00027G0008</name>
</gene>
<name>K1YJL5_9BACT</name>
<proteinExistence type="predicted"/>
<evidence type="ECO:0008006" key="3">
    <source>
        <dbReference type="Google" id="ProtNLM"/>
    </source>
</evidence>
<accession>K1YJL5</accession>
<keyword evidence="1" id="KW-1133">Transmembrane helix</keyword>
<dbReference type="AlphaFoldDB" id="K1YJL5"/>
<evidence type="ECO:0000256" key="1">
    <source>
        <dbReference type="SAM" id="Phobius"/>
    </source>
</evidence>
<sequence length="371" mass="42556">MKKRWFTLLEVIIAITSFFLLLTVIINIYTRMIKLKYNIQARTNVIQDAHFVIEKINLLFKDYTIDYEEYFNRKNVGCDTSNDNGHCNLFTAYGNNSNSNQVSSTVHEIYFCSSVIAESTPQRVIMNPDVQNGWGCLNSGQQSFGQYKRQFRDVKNDVDSVTGAAGDDDDENVLKWPTASDDTSNIKELYLISQDGKSRIFIRRALIETGDFNGDWISSGDSEKRYTLQILKLKGFDAGNNHDFEVNTSSGVYDGKIDTRACDYAQWFICNGNGIGQIYTGYKLPTDENDGWVNLFQKNITITDRNLIISPIKNPQYALTENEVQINPYFTINFTSKLYGEVRRKRLGTQNIDTFQINLQTTFNTKNFYTK</sequence>
<comment type="caution">
    <text evidence="2">The sequence shown here is derived from an EMBL/GenBank/DDBJ whole genome shotgun (WGS) entry which is preliminary data.</text>
</comment>
<reference evidence="2" key="1">
    <citation type="journal article" date="2012" name="Science">
        <title>Fermentation, hydrogen, and sulfur metabolism in multiple uncultivated bacterial phyla.</title>
        <authorList>
            <person name="Wrighton K.C."/>
            <person name="Thomas B.C."/>
            <person name="Sharon I."/>
            <person name="Miller C.S."/>
            <person name="Castelle C.J."/>
            <person name="VerBerkmoes N.C."/>
            <person name="Wilkins M.J."/>
            <person name="Hettich R.L."/>
            <person name="Lipton M.S."/>
            <person name="Williams K.H."/>
            <person name="Long P.E."/>
            <person name="Banfield J.F."/>
        </authorList>
    </citation>
    <scope>NUCLEOTIDE SEQUENCE [LARGE SCALE GENOMIC DNA]</scope>
</reference>
<evidence type="ECO:0000313" key="2">
    <source>
        <dbReference type="EMBL" id="EKD25539.1"/>
    </source>
</evidence>
<protein>
    <recommendedName>
        <fullName evidence="3">Prepilin-type N-terminal cleavage/methylation domain-containing protein</fullName>
    </recommendedName>
</protein>